<sequence length="448" mass="48625">MKKLPAQYHEVEQLAHAVMNGSAGQAEGARLGELLMTDQKLCQWYLYQTDMHAQLSMLRDENADNFVQTWLAEPKQPANQRRKLAIAGGISGLLCMCMALVFLWMLFPVHTEPAAQIVGLTSDAASPDSTLQAGDVLTRNQLLQVTSGVVTIELKEGARVAVTADTTVEVMDDNELWLSSGKIMASVPEQAIGFLVRASGLEVTDLGTEFAIDIPEGEAPRVAVRQGLVEARAVDDSGNVKHVRKLTEGRAVQFDLLNFSAVDLNVAEDWFDGFEQVGLTTGGVARAEGSVRSVVKPPVSFVAGAFKTQDNIYLIAERESVELPENLVIHNGPSRITLPAGTVVDSYLLHYDLDQISVRPPIGSVAFGSEVLAVIHDSDVLIQTDALFGLENTDYPISLDRGLETKGDPSDIDQVNVSSTGHEVTFHLAVDASKPLDQFRVLIRSDKH</sequence>
<keyword evidence="1" id="KW-0812">Transmembrane</keyword>
<dbReference type="PANTHER" id="PTHR30273">
    <property type="entry name" value="PERIPLASMIC SIGNAL SENSOR AND SIGMA FACTOR ACTIVATOR FECR-RELATED"/>
    <property type="match status" value="1"/>
</dbReference>
<gene>
    <name evidence="2" type="ORF">V22_41940</name>
</gene>
<dbReference type="OrthoDB" id="275800at2"/>
<dbReference type="EMBL" id="CP036316">
    <property type="protein sequence ID" value="QDT66922.1"/>
    <property type="molecule type" value="Genomic_DNA"/>
</dbReference>
<dbReference type="RefSeq" id="WP_145266451.1">
    <property type="nucleotide sequence ID" value="NZ_CP036316.1"/>
</dbReference>
<evidence type="ECO:0000313" key="3">
    <source>
        <dbReference type="Proteomes" id="UP000319976"/>
    </source>
</evidence>
<dbReference type="Gene3D" id="2.60.120.1440">
    <property type="match status" value="1"/>
</dbReference>
<keyword evidence="1" id="KW-0472">Membrane</keyword>
<reference evidence="2 3" key="1">
    <citation type="submission" date="2019-02" db="EMBL/GenBank/DDBJ databases">
        <title>Deep-cultivation of Planctomycetes and their phenomic and genomic characterization uncovers novel biology.</title>
        <authorList>
            <person name="Wiegand S."/>
            <person name="Jogler M."/>
            <person name="Boedeker C."/>
            <person name="Pinto D."/>
            <person name="Vollmers J."/>
            <person name="Rivas-Marin E."/>
            <person name="Kohn T."/>
            <person name="Peeters S.H."/>
            <person name="Heuer A."/>
            <person name="Rast P."/>
            <person name="Oberbeckmann S."/>
            <person name="Bunk B."/>
            <person name="Jeske O."/>
            <person name="Meyerdierks A."/>
            <person name="Storesund J.E."/>
            <person name="Kallscheuer N."/>
            <person name="Luecker S."/>
            <person name="Lage O.M."/>
            <person name="Pohl T."/>
            <person name="Merkel B.J."/>
            <person name="Hornburger P."/>
            <person name="Mueller R.-W."/>
            <person name="Bruemmer F."/>
            <person name="Labrenz M."/>
            <person name="Spormann A.M."/>
            <person name="Op den Camp H."/>
            <person name="Overmann J."/>
            <person name="Amann R."/>
            <person name="Jetten M.S.M."/>
            <person name="Mascher T."/>
            <person name="Medema M.H."/>
            <person name="Devos D.P."/>
            <person name="Kaster A.-K."/>
            <person name="Ovreas L."/>
            <person name="Rohde M."/>
            <person name="Galperin M.Y."/>
            <person name="Jogler C."/>
        </authorList>
    </citation>
    <scope>NUCLEOTIDE SEQUENCE [LARGE SCALE GENOMIC DNA]</scope>
    <source>
        <strain evidence="2 3">V22</strain>
    </source>
</reference>
<keyword evidence="1" id="KW-1133">Transmembrane helix</keyword>
<feature type="transmembrane region" description="Helical" evidence="1">
    <location>
        <begin position="84"/>
        <end position="107"/>
    </location>
</feature>
<dbReference type="PANTHER" id="PTHR30273:SF2">
    <property type="entry name" value="PROTEIN FECR"/>
    <property type="match status" value="1"/>
</dbReference>
<evidence type="ECO:0000256" key="1">
    <source>
        <dbReference type="SAM" id="Phobius"/>
    </source>
</evidence>
<protein>
    <submittedName>
        <fullName evidence="2">FecR protein</fullName>
    </submittedName>
</protein>
<dbReference type="GO" id="GO:0016989">
    <property type="term" value="F:sigma factor antagonist activity"/>
    <property type="evidence" value="ECO:0007669"/>
    <property type="project" value="TreeGrafter"/>
</dbReference>
<evidence type="ECO:0000313" key="2">
    <source>
        <dbReference type="EMBL" id="QDT66922.1"/>
    </source>
</evidence>
<keyword evidence="3" id="KW-1185">Reference proteome</keyword>
<dbReference type="Proteomes" id="UP000319976">
    <property type="component" value="Chromosome"/>
</dbReference>
<dbReference type="AlphaFoldDB" id="A0A517TEX4"/>
<dbReference type="KEGG" id="chya:V22_41940"/>
<accession>A0A517TEX4</accession>
<organism evidence="2 3">
    <name type="scientific">Calycomorphotria hydatis</name>
    <dbReference type="NCBI Taxonomy" id="2528027"/>
    <lineage>
        <taxon>Bacteria</taxon>
        <taxon>Pseudomonadati</taxon>
        <taxon>Planctomycetota</taxon>
        <taxon>Planctomycetia</taxon>
        <taxon>Planctomycetales</taxon>
        <taxon>Planctomycetaceae</taxon>
        <taxon>Calycomorphotria</taxon>
    </lineage>
</organism>
<proteinExistence type="predicted"/>
<name>A0A517TEX4_9PLAN</name>
<dbReference type="InterPro" id="IPR012373">
    <property type="entry name" value="Ferrdict_sens_TM"/>
</dbReference>